<evidence type="ECO:0000313" key="1">
    <source>
        <dbReference type="EMBL" id="BAB59205.1"/>
    </source>
</evidence>
<dbReference type="eggNOG" id="arCOG02640">
    <property type="taxonomic scope" value="Archaea"/>
</dbReference>
<evidence type="ECO:0000313" key="2">
    <source>
        <dbReference type="Proteomes" id="UP000001017"/>
    </source>
</evidence>
<reference evidence="1 2" key="1">
    <citation type="journal article" date="1999" name="Proc. Jpn. Acad.">
        <title>Determination of the complete genomic DNA sequence of Thermoplasma volvanium GSS1.</title>
        <authorList>
            <person name="Kawashima T."/>
            <person name="Yamamoto Y."/>
            <person name="Aramaki H."/>
            <person name="Nunoshiba T."/>
            <person name="Kawamoto T."/>
            <person name="Watanabe K."/>
            <person name="Yamazaki M."/>
            <person name="Kanehori K."/>
            <person name="Amano N."/>
            <person name="Ohya Y."/>
            <person name="Makino K."/>
            <person name="Suzuki M."/>
        </authorList>
    </citation>
    <scope>NUCLEOTIDE SEQUENCE [LARGE SCALE GENOMIC DNA]</scope>
    <source>
        <strain evidence="2">ATCC 51530 / DSM 4299 / JCM 9571 / NBRC 15438 / GSS1</strain>
    </source>
</reference>
<dbReference type="KEGG" id="tvo:TVG0064976"/>
<dbReference type="HOGENOM" id="CLU_2476211_0_0_2"/>
<organism evidence="1 2">
    <name type="scientific">Thermoplasma volcanium (strain ATCC 51530 / DSM 4299 / JCM 9571 / NBRC 15438 / GSS1)</name>
    <dbReference type="NCBI Taxonomy" id="273116"/>
    <lineage>
        <taxon>Archaea</taxon>
        <taxon>Methanobacteriati</taxon>
        <taxon>Thermoplasmatota</taxon>
        <taxon>Thermoplasmata</taxon>
        <taxon>Thermoplasmatales</taxon>
        <taxon>Thermoplasmataceae</taxon>
        <taxon>Thermoplasma</taxon>
    </lineage>
</organism>
<protein>
    <submittedName>
        <fullName evidence="1">TVG0064976 protein</fullName>
    </submittedName>
</protein>
<sequence length="87" mass="9889">MVNSHFLKRIISVGEKEILARLTDYADLSYKATDILIFMMKDCSSLVERNEEVKEIEKVGDELNISIKQDITKGNKPKPYGQLDTIG</sequence>
<gene>
    <name evidence="1" type="ORF">TVG0064976</name>
</gene>
<dbReference type="EMBL" id="BA000011">
    <property type="protein sequence ID" value="BAB59205.1"/>
    <property type="molecule type" value="Genomic_DNA"/>
</dbReference>
<dbReference type="GeneID" id="71201305"/>
<dbReference type="AlphaFoldDB" id="Q97CN8"/>
<accession>Q97CN8</accession>
<keyword evidence="2" id="KW-1185">Reference proteome</keyword>
<dbReference type="STRING" id="273116.gene:9380829"/>
<proteinExistence type="predicted"/>
<dbReference type="Proteomes" id="UP000001017">
    <property type="component" value="Chromosome"/>
</dbReference>
<dbReference type="RefSeq" id="WP_052268453.1">
    <property type="nucleotide sequence ID" value="NC_002689.2"/>
</dbReference>
<name>Q97CN8_THEVO</name>
<reference evidence="1 2" key="2">
    <citation type="journal article" date="2000" name="Proc. Natl. Acad. Sci. U.S.A.">
        <title>Archaeal adaptation to higher temperatures revealed by genomic sequence of Thermoplasma volcanium.</title>
        <authorList>
            <person name="Kawashima T."/>
            <person name="Amano N."/>
            <person name="Koike H."/>
            <person name="Makino S."/>
            <person name="Higuchi S."/>
            <person name="Kawashima-Ohya Y."/>
            <person name="Watanabe K."/>
            <person name="Yamazaki M."/>
            <person name="Kanehori K."/>
            <person name="Kawamoto T."/>
            <person name="Nunoshiba T."/>
            <person name="Yamamoto Y."/>
            <person name="Aramaki H."/>
            <person name="Makino K."/>
            <person name="Suzuki M."/>
        </authorList>
    </citation>
    <scope>NUCLEOTIDE SEQUENCE [LARGE SCALE GENOMIC DNA]</scope>
    <source>
        <strain evidence="2">ATCC 51530 / DSM 4299 / JCM 9571 / NBRC 15438 / GSS1</strain>
    </source>
</reference>
<dbReference type="PaxDb" id="273116-14324277"/>